<protein>
    <submittedName>
        <fullName evidence="1">DUF2267 domain-containing protein</fullName>
    </submittedName>
</protein>
<dbReference type="EMBL" id="JAAVJD010000201">
    <property type="protein sequence ID" value="NJQ07804.1"/>
    <property type="molecule type" value="Genomic_DNA"/>
</dbReference>
<dbReference type="Gene3D" id="1.10.490.110">
    <property type="entry name" value="Uncharacterized conserved protein DUF2267"/>
    <property type="match status" value="1"/>
</dbReference>
<organism evidence="1 2">
    <name type="scientific">Streptomyces lonarensis</name>
    <dbReference type="NCBI Taxonomy" id="700599"/>
    <lineage>
        <taxon>Bacteria</taxon>
        <taxon>Bacillati</taxon>
        <taxon>Actinomycetota</taxon>
        <taxon>Actinomycetes</taxon>
        <taxon>Kitasatosporales</taxon>
        <taxon>Streptomycetaceae</taxon>
        <taxon>Streptomyces</taxon>
    </lineage>
</organism>
<sequence>MRLPARTRAESATAPYRNLIERIRYEGAYPTHERAEEITRTVLTALGSQLDDAARSELAALLPPDAARLLCSAPPAEHPLTGWAFVKRLSEETGRSLASTRWDVGSVLTAVPHLVGPAVTDRAIASLPSGYALLFGRPQLVQAA</sequence>
<comment type="caution">
    <text evidence="1">The sequence shown here is derived from an EMBL/GenBank/DDBJ whole genome shotgun (WGS) entry which is preliminary data.</text>
</comment>
<dbReference type="AlphaFoldDB" id="A0A7X6D427"/>
<name>A0A7X6D427_9ACTN</name>
<dbReference type="Pfam" id="PF10025">
    <property type="entry name" value="DUF2267"/>
    <property type="match status" value="1"/>
</dbReference>
<reference evidence="1 2" key="1">
    <citation type="submission" date="2020-03" db="EMBL/GenBank/DDBJ databases">
        <title>Draft genome of Streptomyces sp. ventii, isolated from the Axial Seamount in the Pacific Ocean, and resequencing of the two type strains Streptomyces lonarensis strain NCL 716 and Streptomyces bohaiensis strain 11A07.</title>
        <authorList>
            <person name="Loughran R.M."/>
            <person name="Pfannmuller K.M."/>
            <person name="Wasson B.J."/>
            <person name="Deadmond M.C."/>
            <person name="Paddock B.E."/>
            <person name="Koyack M.J."/>
            <person name="Gallegos D.A."/>
            <person name="Mitchell E.A."/>
            <person name="Ushijima B."/>
            <person name="Saw J.H."/>
            <person name="Mcphail K.L."/>
            <person name="Videau P."/>
        </authorList>
    </citation>
    <scope>NUCLEOTIDE SEQUENCE [LARGE SCALE GENOMIC DNA]</scope>
    <source>
        <strain evidence="1 2">NCL716</strain>
    </source>
</reference>
<accession>A0A7X6D427</accession>
<evidence type="ECO:0000313" key="1">
    <source>
        <dbReference type="EMBL" id="NJQ07804.1"/>
    </source>
</evidence>
<gene>
    <name evidence="1" type="ORF">HCN56_19990</name>
</gene>
<dbReference type="RefSeq" id="WP_167973125.1">
    <property type="nucleotide sequence ID" value="NZ_BHZG01000026.1"/>
</dbReference>
<dbReference type="InterPro" id="IPR018727">
    <property type="entry name" value="DUF2267"/>
</dbReference>
<evidence type="ECO:0000313" key="2">
    <source>
        <dbReference type="Proteomes" id="UP000578686"/>
    </source>
</evidence>
<keyword evidence="2" id="KW-1185">Reference proteome</keyword>
<dbReference type="Proteomes" id="UP000578686">
    <property type="component" value="Unassembled WGS sequence"/>
</dbReference>
<proteinExistence type="predicted"/>
<dbReference type="InterPro" id="IPR038282">
    <property type="entry name" value="DUF2267_sf"/>
</dbReference>